<sequence length="113" mass="11899">MTWASTKPYLAPAVGAAAFVARDVDGELDRSLSAAAGSPRGGLVLVAGASTAGKTRALAAALARTLPERMLVAPPEDADLRPLPTWFKDRAERAPRGGWCGWTTWTATWPPRA</sequence>
<dbReference type="AlphaFoldDB" id="A0A975LDV6"/>
<dbReference type="KEGG" id="nec:KGD82_27645"/>
<proteinExistence type="predicted"/>
<keyword evidence="2" id="KW-1185">Reference proteome</keyword>
<keyword evidence="1" id="KW-0614">Plasmid</keyword>
<evidence type="ECO:0000313" key="1">
    <source>
        <dbReference type="EMBL" id="QVJ03463.1"/>
    </source>
</evidence>
<gene>
    <name evidence="1" type="ORF">KGD82_27645</name>
</gene>
<organism evidence="1 2">
    <name type="scientific">Nocardiopsis eucommiae</name>
    <dbReference type="NCBI Taxonomy" id="2831970"/>
    <lineage>
        <taxon>Bacteria</taxon>
        <taxon>Bacillati</taxon>
        <taxon>Actinomycetota</taxon>
        <taxon>Actinomycetes</taxon>
        <taxon>Streptosporangiales</taxon>
        <taxon>Nocardiopsidaceae</taxon>
        <taxon>Nocardiopsis</taxon>
    </lineage>
</organism>
<dbReference type="Proteomes" id="UP000682416">
    <property type="component" value="Plasmid unnamed2"/>
</dbReference>
<geneLocation type="plasmid" evidence="1 2">
    <name>unnamed2</name>
</geneLocation>
<protein>
    <submittedName>
        <fullName evidence="1">Uncharacterized protein</fullName>
    </submittedName>
</protein>
<accession>A0A975LDV6</accession>
<reference evidence="1" key="1">
    <citation type="submission" date="2021-05" db="EMBL/GenBank/DDBJ databases">
        <authorList>
            <person name="Kaiqin L."/>
            <person name="Jian G."/>
        </authorList>
    </citation>
    <scope>NUCLEOTIDE SEQUENCE</scope>
    <source>
        <strain evidence="1">HDS5</strain>
        <plasmid evidence="1">unnamed2</plasmid>
    </source>
</reference>
<name>A0A975LDV6_9ACTN</name>
<evidence type="ECO:0000313" key="2">
    <source>
        <dbReference type="Proteomes" id="UP000682416"/>
    </source>
</evidence>
<dbReference type="EMBL" id="CP074403">
    <property type="protein sequence ID" value="QVJ03463.1"/>
    <property type="molecule type" value="Genomic_DNA"/>
</dbReference>